<keyword evidence="2" id="KW-0812">Transmembrane</keyword>
<evidence type="ECO:0000256" key="1">
    <source>
        <dbReference type="SAM" id="MobiDB-lite"/>
    </source>
</evidence>
<dbReference type="Proteomes" id="UP001139559">
    <property type="component" value="Unassembled WGS sequence"/>
</dbReference>
<dbReference type="EMBL" id="JAJHVV010000016">
    <property type="protein sequence ID" value="MCK6265530.1"/>
    <property type="molecule type" value="Genomic_DNA"/>
</dbReference>
<organism evidence="3 4">
    <name type="scientific">Vibrio amylolyticus</name>
    <dbReference type="NCBI Taxonomy" id="2847292"/>
    <lineage>
        <taxon>Bacteria</taxon>
        <taxon>Pseudomonadati</taxon>
        <taxon>Pseudomonadota</taxon>
        <taxon>Gammaproteobacteria</taxon>
        <taxon>Vibrionales</taxon>
        <taxon>Vibrionaceae</taxon>
        <taxon>Vibrio</taxon>
    </lineage>
</organism>
<dbReference type="AlphaFoldDB" id="A0A9X1XN90"/>
<evidence type="ECO:0000313" key="4">
    <source>
        <dbReference type="Proteomes" id="UP001139559"/>
    </source>
</evidence>
<keyword evidence="2" id="KW-1133">Transmembrane helix</keyword>
<gene>
    <name evidence="3" type="ORF">KP803_19905</name>
</gene>
<protein>
    <submittedName>
        <fullName evidence="3">Chromosome partitioning protein ParA</fullName>
    </submittedName>
</protein>
<evidence type="ECO:0000256" key="2">
    <source>
        <dbReference type="SAM" id="Phobius"/>
    </source>
</evidence>
<accession>A0A9X1XN90</accession>
<reference evidence="3" key="1">
    <citation type="submission" date="2021-11" db="EMBL/GenBank/DDBJ databases">
        <title>Vibrio ZSDE26 sp. nov. and Vibrio ZSDZ34 sp. nov., isolated from coastal seawater in Qingdao.</title>
        <authorList>
            <person name="Zhang P."/>
        </authorList>
    </citation>
    <scope>NUCLEOTIDE SEQUENCE</scope>
    <source>
        <strain evidence="3">ZSDE26</strain>
    </source>
</reference>
<dbReference type="RefSeq" id="WP_248010598.1">
    <property type="nucleotide sequence ID" value="NZ_JAJHVV010000016.1"/>
</dbReference>
<feature type="transmembrane region" description="Helical" evidence="2">
    <location>
        <begin position="12"/>
        <end position="35"/>
    </location>
</feature>
<sequence>MSIADIVTEEILGMLAIDLGLVILSGWFIILLLIIREFRKFARGFTQGAKVQEASGMDDQTLQMCQQSVDSALNYTSENNDTLNDLIQLQQALESQMTLLRSSTAQHISPEEQAKIDDLNLKLNKSHQLIRKLKGDLDKSVKGLKITRKKLFNQADTVEGLREQNAALEKDFEKLEQEYIQISEAGGFQDLAIQYQTEKEELLNTIEEYKQQAEQGASSEELDAMRQELEEAQQQMQHLSKEKDFVENKYLDLSKKLDTEKPE</sequence>
<comment type="caution">
    <text evidence="3">The sequence shown here is derived from an EMBL/GenBank/DDBJ whole genome shotgun (WGS) entry which is preliminary data.</text>
</comment>
<evidence type="ECO:0000313" key="3">
    <source>
        <dbReference type="EMBL" id="MCK6265530.1"/>
    </source>
</evidence>
<keyword evidence="2" id="KW-0472">Membrane</keyword>
<keyword evidence="4" id="KW-1185">Reference proteome</keyword>
<feature type="region of interest" description="Disordered" evidence="1">
    <location>
        <begin position="211"/>
        <end position="243"/>
    </location>
</feature>
<proteinExistence type="predicted"/>
<name>A0A9X1XN90_9VIBR</name>